<dbReference type="GO" id="GO:0045040">
    <property type="term" value="P:protein insertion into mitochondrial outer membrane"/>
    <property type="evidence" value="ECO:0007669"/>
    <property type="project" value="TreeGrafter"/>
</dbReference>
<feature type="region of interest" description="Disordered" evidence="1">
    <location>
        <begin position="151"/>
        <end position="240"/>
    </location>
</feature>
<organism evidence="2 3">
    <name type="scientific">Boletus reticuloceps</name>
    <dbReference type="NCBI Taxonomy" id="495285"/>
    <lineage>
        <taxon>Eukaryota</taxon>
        <taxon>Fungi</taxon>
        <taxon>Dikarya</taxon>
        <taxon>Basidiomycota</taxon>
        <taxon>Agaricomycotina</taxon>
        <taxon>Agaricomycetes</taxon>
        <taxon>Agaricomycetidae</taxon>
        <taxon>Boletales</taxon>
        <taxon>Boletineae</taxon>
        <taxon>Boletaceae</taxon>
        <taxon>Boletoideae</taxon>
        <taxon>Boletus</taxon>
    </lineage>
</organism>
<dbReference type="InterPro" id="IPR013262">
    <property type="entry name" value="OMP_MIM1/TOM13_mt"/>
</dbReference>
<name>A0A8I2YMV8_9AGAM</name>
<dbReference type="OrthoDB" id="5529571at2759"/>
<dbReference type="Pfam" id="PF08219">
    <property type="entry name" value="TOM13"/>
    <property type="match status" value="1"/>
</dbReference>
<dbReference type="Proteomes" id="UP000683000">
    <property type="component" value="Unassembled WGS sequence"/>
</dbReference>
<evidence type="ECO:0000256" key="1">
    <source>
        <dbReference type="SAM" id="MobiDB-lite"/>
    </source>
</evidence>
<reference evidence="2" key="1">
    <citation type="submission" date="2021-03" db="EMBL/GenBank/DDBJ databases">
        <title>Evolutionary innovations through gain and loss of genes in the ectomycorrhizal Boletales.</title>
        <authorList>
            <person name="Wu G."/>
            <person name="Miyauchi S."/>
            <person name="Morin E."/>
            <person name="Yang Z.-L."/>
            <person name="Xu J."/>
            <person name="Martin F.M."/>
        </authorList>
    </citation>
    <scope>NUCLEOTIDE SEQUENCE</scope>
    <source>
        <strain evidence="2">BR01</strain>
    </source>
</reference>
<dbReference type="GO" id="GO:0005741">
    <property type="term" value="C:mitochondrial outer membrane"/>
    <property type="evidence" value="ECO:0007669"/>
    <property type="project" value="InterPro"/>
</dbReference>
<dbReference type="PANTHER" id="PTHR28241:SF1">
    <property type="entry name" value="MITOCHONDRIAL IMPORT PROTEIN 1"/>
    <property type="match status" value="1"/>
</dbReference>
<dbReference type="AlphaFoldDB" id="A0A8I2YMV8"/>
<protein>
    <submittedName>
        <fullName evidence="2">Uncharacterized protein</fullName>
    </submittedName>
</protein>
<feature type="compositionally biased region" description="Basic and acidic residues" evidence="1">
    <location>
        <begin position="151"/>
        <end position="160"/>
    </location>
</feature>
<proteinExistence type="predicted"/>
<dbReference type="EMBL" id="JAGFBS010000018">
    <property type="protein sequence ID" value="KAG6374507.1"/>
    <property type="molecule type" value="Genomic_DNA"/>
</dbReference>
<evidence type="ECO:0000313" key="2">
    <source>
        <dbReference type="EMBL" id="KAG6374507.1"/>
    </source>
</evidence>
<feature type="compositionally biased region" description="Low complexity" evidence="1">
    <location>
        <begin position="201"/>
        <end position="217"/>
    </location>
</feature>
<comment type="caution">
    <text evidence="2">The sequence shown here is derived from an EMBL/GenBank/DDBJ whole genome shotgun (WGS) entry which is preliminary data.</text>
</comment>
<accession>A0A8I2YMV8</accession>
<dbReference type="GO" id="GO:0070096">
    <property type="term" value="P:mitochondrial outer membrane translocase complex assembly"/>
    <property type="evidence" value="ECO:0007669"/>
    <property type="project" value="TreeGrafter"/>
</dbReference>
<evidence type="ECO:0000313" key="3">
    <source>
        <dbReference type="Proteomes" id="UP000683000"/>
    </source>
</evidence>
<dbReference type="PANTHER" id="PTHR28241">
    <property type="entry name" value="MITOCHONDRIAL IMPORT PROTEIN 1"/>
    <property type="match status" value="1"/>
</dbReference>
<keyword evidence="3" id="KW-1185">Reference proteome</keyword>
<feature type="region of interest" description="Disordered" evidence="1">
    <location>
        <begin position="1"/>
        <end position="67"/>
    </location>
</feature>
<feature type="compositionally biased region" description="Pro residues" evidence="1">
    <location>
        <begin position="39"/>
        <end position="60"/>
    </location>
</feature>
<gene>
    <name evidence="2" type="ORF">JVT61DRAFT_4551</name>
</gene>
<feature type="compositionally biased region" description="Low complexity" evidence="1">
    <location>
        <begin position="179"/>
        <end position="190"/>
    </location>
</feature>
<feature type="compositionally biased region" description="Low complexity" evidence="1">
    <location>
        <begin position="29"/>
        <end position="38"/>
    </location>
</feature>
<sequence>MAESSSLQSNDERQLLQAALEHPFEPTEVPLSFSTTSLSPPPPPSVPILDPPSDPTPSEAPPAEDDNWQTSYASQVSEWRAQSASARTKAELARAKWEAIRAGEQAERRALGQPLESWDSLGDHITASTAAATHAVSHSLSASVASLSSAEHVKHVESHEQALQGKTDGSPTQPWEHLSSSQESSYPSMSFPEASVPQSPSHQQALLASTSASAPPHARLHPKADQKPTNVPPSTLPSIMDNRVAPRTRLSLVLSSLSINLLLPFINGVMLGFGEIFAKDVIIGWFGWKTRHGSTAAGLGLRR</sequence>